<evidence type="ECO:0000313" key="9">
    <source>
        <dbReference type="Proteomes" id="UP000030742"/>
    </source>
</evidence>
<keyword evidence="2" id="KW-0964">Secreted</keyword>
<dbReference type="Gene3D" id="3.10.100.10">
    <property type="entry name" value="Mannose-Binding Protein A, subunit A"/>
    <property type="match status" value="1"/>
</dbReference>
<name>N6TSW0_DENPD</name>
<dbReference type="HOGENOM" id="CLU_049894_10_0_1"/>
<organism evidence="7">
    <name type="scientific">Dendroctonus ponderosae</name>
    <name type="common">Mountain pine beetle</name>
    <dbReference type="NCBI Taxonomy" id="77166"/>
    <lineage>
        <taxon>Eukaryota</taxon>
        <taxon>Metazoa</taxon>
        <taxon>Ecdysozoa</taxon>
        <taxon>Arthropoda</taxon>
        <taxon>Hexapoda</taxon>
        <taxon>Insecta</taxon>
        <taxon>Pterygota</taxon>
        <taxon>Neoptera</taxon>
        <taxon>Endopterygota</taxon>
        <taxon>Coleoptera</taxon>
        <taxon>Polyphaga</taxon>
        <taxon>Cucujiformia</taxon>
        <taxon>Curculionidae</taxon>
        <taxon>Scolytinae</taxon>
        <taxon>Dendroctonus</taxon>
    </lineage>
</organism>
<evidence type="ECO:0000256" key="4">
    <source>
        <dbReference type="ARBA" id="ARBA00022734"/>
    </source>
</evidence>
<dbReference type="OrthoDB" id="441660at2759"/>
<keyword evidence="3" id="KW-0732">Signal</keyword>
<dbReference type="STRING" id="77166.N6TSW0"/>
<protein>
    <recommendedName>
        <fullName evidence="6">C-type lectin domain-containing protein</fullName>
    </recommendedName>
</protein>
<evidence type="ECO:0000256" key="5">
    <source>
        <dbReference type="ARBA" id="ARBA00023157"/>
    </source>
</evidence>
<dbReference type="InterPro" id="IPR018378">
    <property type="entry name" value="C-type_lectin_CS"/>
</dbReference>
<dbReference type="CDD" id="cd00037">
    <property type="entry name" value="CLECT"/>
    <property type="match status" value="1"/>
</dbReference>
<evidence type="ECO:0000313" key="7">
    <source>
        <dbReference type="EMBL" id="ENN71431.1"/>
    </source>
</evidence>
<dbReference type="SMART" id="SM00034">
    <property type="entry name" value="CLECT"/>
    <property type="match status" value="1"/>
</dbReference>
<dbReference type="SUPFAM" id="SSF56436">
    <property type="entry name" value="C-type lectin-like"/>
    <property type="match status" value="1"/>
</dbReference>
<dbReference type="PROSITE" id="PS00615">
    <property type="entry name" value="C_TYPE_LECTIN_1"/>
    <property type="match status" value="1"/>
</dbReference>
<evidence type="ECO:0000256" key="2">
    <source>
        <dbReference type="ARBA" id="ARBA00022525"/>
    </source>
</evidence>
<evidence type="ECO:0000259" key="6">
    <source>
        <dbReference type="PROSITE" id="PS50041"/>
    </source>
</evidence>
<dbReference type="PROSITE" id="PS50041">
    <property type="entry name" value="C_TYPE_LECTIN_2"/>
    <property type="match status" value="1"/>
</dbReference>
<feature type="domain" description="C-type lectin" evidence="6">
    <location>
        <begin position="36"/>
        <end position="163"/>
    </location>
</feature>
<feature type="non-terminal residue" evidence="7">
    <location>
        <position position="1"/>
    </location>
</feature>
<dbReference type="GO" id="GO:0008083">
    <property type="term" value="F:growth factor activity"/>
    <property type="evidence" value="ECO:0007669"/>
    <property type="project" value="TreeGrafter"/>
</dbReference>
<comment type="subcellular location">
    <subcellularLocation>
        <location evidence="1">Secreted</location>
    </subcellularLocation>
</comment>
<proteinExistence type="predicted"/>
<dbReference type="InterPro" id="IPR016186">
    <property type="entry name" value="C-type_lectin-like/link_sf"/>
</dbReference>
<evidence type="ECO:0000256" key="1">
    <source>
        <dbReference type="ARBA" id="ARBA00004613"/>
    </source>
</evidence>
<dbReference type="InterPro" id="IPR051663">
    <property type="entry name" value="CLec_Tetranectin-domain"/>
</dbReference>
<dbReference type="GO" id="GO:0005615">
    <property type="term" value="C:extracellular space"/>
    <property type="evidence" value="ECO:0007669"/>
    <property type="project" value="TreeGrafter"/>
</dbReference>
<keyword evidence="5" id="KW-1015">Disulfide bond</keyword>
<dbReference type="OMA" id="WYRAAQY"/>
<dbReference type="EMBL" id="KB632330">
    <property type="protein sequence ID" value="ERL92597.1"/>
    <property type="molecule type" value="Genomic_DNA"/>
</dbReference>
<dbReference type="Pfam" id="PF00059">
    <property type="entry name" value="Lectin_C"/>
    <property type="match status" value="1"/>
</dbReference>
<dbReference type="Proteomes" id="UP000030742">
    <property type="component" value="Unassembled WGS sequence"/>
</dbReference>
<dbReference type="EMBL" id="KB741269">
    <property type="protein sequence ID" value="ENN71431.1"/>
    <property type="molecule type" value="Genomic_DNA"/>
</dbReference>
<gene>
    <name evidence="8" type="ORF">D910_09910</name>
    <name evidence="7" type="ORF">YQE_11850</name>
</gene>
<dbReference type="InterPro" id="IPR016187">
    <property type="entry name" value="CTDL_fold"/>
</dbReference>
<keyword evidence="4" id="KW-0430">Lectin</keyword>
<evidence type="ECO:0000313" key="8">
    <source>
        <dbReference type="EMBL" id="ERL92597.1"/>
    </source>
</evidence>
<dbReference type="GO" id="GO:0030246">
    <property type="term" value="F:carbohydrate binding"/>
    <property type="evidence" value="ECO:0007669"/>
    <property type="project" value="UniProtKB-KW"/>
</dbReference>
<reference evidence="7 9" key="1">
    <citation type="journal article" date="2013" name="Genome Biol.">
        <title>Draft genome of the mountain pine beetle, Dendroctonus ponderosae Hopkins, a major forest pest.</title>
        <authorList>
            <person name="Keeling C.I."/>
            <person name="Yuen M.M."/>
            <person name="Liao N.Y."/>
            <person name="Docking T.R."/>
            <person name="Chan S.K."/>
            <person name="Taylor G.A."/>
            <person name="Palmquist D.L."/>
            <person name="Jackman S.D."/>
            <person name="Nguyen A."/>
            <person name="Li M."/>
            <person name="Henderson H."/>
            <person name="Janes J.K."/>
            <person name="Zhao Y."/>
            <person name="Pandoh P."/>
            <person name="Moore R."/>
            <person name="Sperling F.A."/>
            <person name="Huber D.P."/>
            <person name="Birol I."/>
            <person name="Jones S.J."/>
            <person name="Bohlmann J."/>
        </authorList>
    </citation>
    <scope>NUCLEOTIDE SEQUENCE</scope>
</reference>
<evidence type="ECO:0000256" key="3">
    <source>
        <dbReference type="ARBA" id="ARBA00022729"/>
    </source>
</evidence>
<dbReference type="PANTHER" id="PTHR22799:SF1">
    <property type="entry name" value="C-TYPE LECTIN DOMAIN FAMILY 11 MEMBER A"/>
    <property type="match status" value="1"/>
</dbReference>
<dbReference type="PANTHER" id="PTHR22799">
    <property type="entry name" value="TETRANECTIN-RELATED"/>
    <property type="match status" value="1"/>
</dbReference>
<dbReference type="InterPro" id="IPR001304">
    <property type="entry name" value="C-type_lectin-like"/>
</dbReference>
<accession>N6TSW0</accession>
<dbReference type="AlphaFoldDB" id="N6TSW0"/>
<sequence length="166" mass="19473">MEKSGIVFIQCALNCPNCIEDTLPTMNRWTMPLLKLGEKRYYLGIFFKANYFRATQYCRFHGMHLASITSQEENDKLEKYIKDFGFGNEHFWTSGTDLAEEGNFFWMSTGRPITFTNWNAGEPNNFEYENGEQENCLELWNRDGKGLKWNDSPCSFETYFVCEVQP</sequence>